<evidence type="ECO:0000259" key="1">
    <source>
        <dbReference type="Pfam" id="PF18545"/>
    </source>
</evidence>
<proteinExistence type="predicted"/>
<name>A0A0K1ITT7_HALGI</name>
<protein>
    <recommendedName>
        <fullName evidence="1">Halobacterial output domain-containing protein</fullName>
    </recommendedName>
</protein>
<dbReference type="RefSeq" id="WP_004976310.1">
    <property type="nucleotide sequence ID" value="NZ_CP011947.1"/>
</dbReference>
<evidence type="ECO:0000313" key="3">
    <source>
        <dbReference type="EMBL" id="QOS12951.1"/>
    </source>
</evidence>
<dbReference type="Pfam" id="PF18545">
    <property type="entry name" value="HalOD1"/>
    <property type="match status" value="1"/>
</dbReference>
<dbReference type="GeneID" id="59460475"/>
<reference evidence="2" key="2">
    <citation type="submission" date="2015-06" db="EMBL/GenBank/DDBJ databases">
        <authorList>
            <person name="Hoefler B.C."/>
            <person name="Straight P.D."/>
        </authorList>
    </citation>
    <scope>NUCLEOTIDE SEQUENCE [LARGE SCALE GENOMIC DNA]</scope>
    <source>
        <strain evidence="2">ARA6</strain>
    </source>
</reference>
<dbReference type="EMBL" id="CP011947">
    <property type="protein sequence ID" value="AKU07967.1"/>
    <property type="molecule type" value="Genomic_DNA"/>
</dbReference>
<dbReference type="InterPro" id="IPR040624">
    <property type="entry name" value="HalOD1"/>
</dbReference>
<sequence length="115" mass="12108">MDETRVLPGNDVGWNTGTTDEVVARHDWSGRDTLAVTVVTAAAQLRDVDAVDLPPLSETIDPDALCQLFAPLARAPATDGGTRGSVVPSRGRIGFRYAACDVTVWADGTVIVKSA</sequence>
<reference evidence="3" key="3">
    <citation type="journal article" date="2021" name="Front. Microbiol.">
        <title>Cellular and Genomic Properties of Haloferax gibbonsii LR2-5, the Host of Euryarchaeal Virus HFTV1.</title>
        <authorList>
            <person name="Tittes C."/>
            <person name="Schwarzer S."/>
            <person name="Pfeiffer F."/>
            <person name="Dyall-Smith M."/>
            <person name="Rodriguez-Franco M."/>
            <person name="Oksanen H.M."/>
            <person name="Quax T.E.F."/>
        </authorList>
    </citation>
    <scope>NUCLEOTIDE SEQUENCE</scope>
    <source>
        <strain evidence="3">LR2-5</strain>
    </source>
</reference>
<dbReference type="EMBL" id="CP063205">
    <property type="protein sequence ID" value="QOS12951.1"/>
    <property type="molecule type" value="Genomic_DNA"/>
</dbReference>
<organism evidence="2 4">
    <name type="scientific">Haloferax gibbonsii</name>
    <dbReference type="NCBI Taxonomy" id="35746"/>
    <lineage>
        <taxon>Archaea</taxon>
        <taxon>Methanobacteriati</taxon>
        <taxon>Methanobacteriota</taxon>
        <taxon>Stenosarchaea group</taxon>
        <taxon>Halobacteria</taxon>
        <taxon>Halobacteriales</taxon>
        <taxon>Haloferacaceae</taxon>
        <taxon>Haloferax</taxon>
    </lineage>
</organism>
<feature type="domain" description="Halobacterial output" evidence="1">
    <location>
        <begin position="31"/>
        <end position="113"/>
    </location>
</feature>
<evidence type="ECO:0000313" key="2">
    <source>
        <dbReference type="EMBL" id="AKU07967.1"/>
    </source>
</evidence>
<reference evidence="4" key="1">
    <citation type="journal article" date="2015" name="J. Biotechnol.">
        <title>Complete genome sequence of Haloferax gibbonsii strain ARA6, a potential producer of polyhydroxyalkanoates and halocins isolated from Araruama, Rio de Janeiro, Brasil.</title>
        <authorList>
            <person name="Pinto L.H."/>
            <person name="D'Alincourt Carvalho-Assef A.P."/>
            <person name="Vieira R.P."/>
            <person name="Clementino M.M."/>
            <person name="Albano R.M."/>
        </authorList>
    </citation>
    <scope>NUCLEOTIDE SEQUENCE [LARGE SCALE GENOMIC DNA]</scope>
    <source>
        <strain evidence="4">ARA6</strain>
    </source>
</reference>
<gene>
    <name evidence="2" type="ORF">ABY42_09515</name>
    <name evidence="3" type="ORF">HfgLR_14115</name>
</gene>
<accession>A0A0K1ITT7</accession>
<dbReference type="AlphaFoldDB" id="A0A0K1ITT7"/>
<dbReference type="KEGG" id="hgi:ABY42_09515"/>
<dbReference type="PATRIC" id="fig|35746.4.peg.2021"/>
<evidence type="ECO:0000313" key="4">
    <source>
        <dbReference type="Proteomes" id="UP000066124"/>
    </source>
</evidence>
<dbReference type="Proteomes" id="UP000663064">
    <property type="component" value="Chromosome"/>
</dbReference>
<dbReference type="Proteomes" id="UP000066124">
    <property type="component" value="Chromosome"/>
</dbReference>